<gene>
    <name evidence="2" type="ORF">AVDCRST_MAG06-1137</name>
</gene>
<feature type="region of interest" description="Disordered" evidence="1">
    <location>
        <begin position="1"/>
        <end position="99"/>
    </location>
</feature>
<proteinExistence type="predicted"/>
<feature type="non-terminal residue" evidence="2">
    <location>
        <position position="1"/>
    </location>
</feature>
<organism evidence="2">
    <name type="scientific">uncultured Nocardioides sp</name>
    <dbReference type="NCBI Taxonomy" id="198441"/>
    <lineage>
        <taxon>Bacteria</taxon>
        <taxon>Bacillati</taxon>
        <taxon>Actinomycetota</taxon>
        <taxon>Actinomycetes</taxon>
        <taxon>Propionibacteriales</taxon>
        <taxon>Nocardioidaceae</taxon>
        <taxon>Nocardioides</taxon>
        <taxon>environmental samples</taxon>
    </lineage>
</organism>
<feature type="region of interest" description="Disordered" evidence="1">
    <location>
        <begin position="120"/>
        <end position="150"/>
    </location>
</feature>
<feature type="compositionally biased region" description="Basic residues" evidence="1">
    <location>
        <begin position="40"/>
        <end position="84"/>
    </location>
</feature>
<evidence type="ECO:0000256" key="1">
    <source>
        <dbReference type="SAM" id="MobiDB-lite"/>
    </source>
</evidence>
<name>A0A6J4NBJ5_9ACTN</name>
<evidence type="ECO:0000313" key="2">
    <source>
        <dbReference type="EMBL" id="CAA9383880.1"/>
    </source>
</evidence>
<accession>A0A6J4NBJ5</accession>
<feature type="compositionally biased region" description="Basic and acidic residues" evidence="1">
    <location>
        <begin position="1"/>
        <end position="39"/>
    </location>
</feature>
<reference evidence="2" key="1">
    <citation type="submission" date="2020-02" db="EMBL/GenBank/DDBJ databases">
        <authorList>
            <person name="Meier V. D."/>
        </authorList>
    </citation>
    <scope>NUCLEOTIDE SEQUENCE</scope>
    <source>
        <strain evidence="2">AVDCRST_MAG06</strain>
    </source>
</reference>
<dbReference type="EMBL" id="CADCUP010000078">
    <property type="protein sequence ID" value="CAA9383880.1"/>
    <property type="molecule type" value="Genomic_DNA"/>
</dbReference>
<protein>
    <submittedName>
        <fullName evidence="2">AIG2-like domain protein</fullName>
    </submittedName>
</protein>
<dbReference type="AlphaFoldDB" id="A0A6J4NBJ5"/>
<sequence>DALRRLRDEHGPRTHERAVPALAAEDHRLAHRLAPDLRRRGARLGRRPAHHRRGPDRAGLRRGVRRHPRGRVGPRRLGERRHRALPQDQGARLDDERRGAGVGLRARRLRGRAAVGVPARHAGLRGGGGRRAGRLRRGAAASYLPLDRPL</sequence>
<feature type="non-terminal residue" evidence="2">
    <location>
        <position position="150"/>
    </location>
</feature>